<accession>A0A501WIY5</accession>
<dbReference type="PANTHER" id="PTHR43685">
    <property type="entry name" value="GLYCOSYLTRANSFERASE"/>
    <property type="match status" value="1"/>
</dbReference>
<dbReference type="InterPro" id="IPR029044">
    <property type="entry name" value="Nucleotide-diphossugar_trans"/>
</dbReference>
<proteinExistence type="inferred from homology"/>
<gene>
    <name evidence="5" type="ORF">FJM51_17675</name>
</gene>
<dbReference type="OrthoDB" id="7210452at2"/>
<dbReference type="SUPFAM" id="SSF53756">
    <property type="entry name" value="UDP-Glycosyltransferase/glycogen phosphorylase"/>
    <property type="match status" value="1"/>
</dbReference>
<dbReference type="EMBL" id="VFRP01000022">
    <property type="protein sequence ID" value="TPE48395.1"/>
    <property type="molecule type" value="Genomic_DNA"/>
</dbReference>
<dbReference type="AlphaFoldDB" id="A0A501WIY5"/>
<evidence type="ECO:0000256" key="3">
    <source>
        <dbReference type="ARBA" id="ARBA00022679"/>
    </source>
</evidence>
<dbReference type="Proteomes" id="UP000319255">
    <property type="component" value="Unassembled WGS sequence"/>
</dbReference>
<dbReference type="PANTHER" id="PTHR43685:SF5">
    <property type="entry name" value="GLYCOSYLTRANSFERASE EPSE-RELATED"/>
    <property type="match status" value="1"/>
</dbReference>
<sequence length="861" mass="93167">MISDRLESAYLALPPALRRLIPEHWRTAFRDRLLPEWRRARGGGGDARALEDKLWGGFSASAAAELDALRLSFAAHPREAAQAAWILARFQATRGEFGSALGNIVFMRSADRGARRHKRQFLQEAKILCLLGRGAEARALLALRHGGFDPSIELMRAASHSATAMGTAWTRSRDEAAALAHLNAIFARMGLAELALRDPDAPLSIDNLVAAKPPAPVTGGPLVSVILPAYRAAETLPTALAALAAQSWREIEVLVVDDASPDATAEVARAFAARDPRFRLIRLGTNGGSYAARNRALSEARGEIVTVHDADDWSHPEKIRLQAEHLLREGPPHNLTAWTRALPDLMFTGTAQASRSLVSPNLSSHMIRREALIAAGGWDHIRVSGDTELIWRIEALAGRPREAWRAEILKPACPLSLGRLGPASLTGSEATHVLSIHHGGRREYREAAEHWHAGLRRGEGREALAELGVARFPAPPALRPDRGAGAPLDALLIGDFNLKGGTTGSALAMLAAGRAAGLAMGILHYRRYDLDVTRPLSGAIRDLARASGVRIVAPGERLRAATVILTHPPLLEHAMDRFPEIDHDALAVVVNQMAERDLDRSEIAYDPGRVRTNLGRLLGSEGHWLPISGRVRALMAGDPRYPRPAPATWTPLIDLEAWGARPPAWRGRERARPVLGRQGRDHALKWPRTAAEIRAAYCAGRACETRFLGGARAARARLGSWPGNWRVQAFGGDVPGFLADLDFFLHYPDPRYIEEFGRAALEAMAAGVPAILPPEFEPTFGPAALYAAPEEVWPLVERLWADEAAWLARAEAGRAFARETCDARLFPDRLAALAAEAPARAAELAEAELGTGAELGAGLGG</sequence>
<protein>
    <submittedName>
        <fullName evidence="5">Glycosyltransferase</fullName>
    </submittedName>
</protein>
<evidence type="ECO:0000313" key="5">
    <source>
        <dbReference type="EMBL" id="TPE48395.1"/>
    </source>
</evidence>
<organism evidence="5 6">
    <name type="scientific">Amaricoccus solimangrovi</name>
    <dbReference type="NCBI Taxonomy" id="2589815"/>
    <lineage>
        <taxon>Bacteria</taxon>
        <taxon>Pseudomonadati</taxon>
        <taxon>Pseudomonadota</taxon>
        <taxon>Alphaproteobacteria</taxon>
        <taxon>Rhodobacterales</taxon>
        <taxon>Paracoccaceae</taxon>
        <taxon>Amaricoccus</taxon>
    </lineage>
</organism>
<dbReference type="GO" id="GO:0016757">
    <property type="term" value="F:glycosyltransferase activity"/>
    <property type="evidence" value="ECO:0007669"/>
    <property type="project" value="UniProtKB-KW"/>
</dbReference>
<dbReference type="RefSeq" id="WP_140455461.1">
    <property type="nucleotide sequence ID" value="NZ_VFRP01000022.1"/>
</dbReference>
<feature type="domain" description="Glycosyltransferase 2-like" evidence="4">
    <location>
        <begin position="224"/>
        <end position="331"/>
    </location>
</feature>
<keyword evidence="6" id="KW-1185">Reference proteome</keyword>
<keyword evidence="2" id="KW-0328">Glycosyltransferase</keyword>
<dbReference type="CDD" id="cd00761">
    <property type="entry name" value="Glyco_tranf_GTA_type"/>
    <property type="match status" value="1"/>
</dbReference>
<evidence type="ECO:0000256" key="2">
    <source>
        <dbReference type="ARBA" id="ARBA00022676"/>
    </source>
</evidence>
<dbReference type="InterPro" id="IPR050834">
    <property type="entry name" value="Glycosyltransf_2"/>
</dbReference>
<name>A0A501WIY5_9RHOB</name>
<comment type="similarity">
    <text evidence="1">Belongs to the glycosyltransferase 2 family.</text>
</comment>
<comment type="caution">
    <text evidence="5">The sequence shown here is derived from an EMBL/GenBank/DDBJ whole genome shotgun (WGS) entry which is preliminary data.</text>
</comment>
<evidence type="ECO:0000313" key="6">
    <source>
        <dbReference type="Proteomes" id="UP000319255"/>
    </source>
</evidence>
<dbReference type="InterPro" id="IPR001173">
    <property type="entry name" value="Glyco_trans_2-like"/>
</dbReference>
<evidence type="ECO:0000259" key="4">
    <source>
        <dbReference type="Pfam" id="PF00535"/>
    </source>
</evidence>
<dbReference type="Gene3D" id="3.90.550.10">
    <property type="entry name" value="Spore Coat Polysaccharide Biosynthesis Protein SpsA, Chain A"/>
    <property type="match status" value="1"/>
</dbReference>
<dbReference type="Pfam" id="PF00535">
    <property type="entry name" value="Glycos_transf_2"/>
    <property type="match status" value="1"/>
</dbReference>
<evidence type="ECO:0000256" key="1">
    <source>
        <dbReference type="ARBA" id="ARBA00006739"/>
    </source>
</evidence>
<dbReference type="Gene3D" id="3.40.50.2000">
    <property type="entry name" value="Glycogen Phosphorylase B"/>
    <property type="match status" value="1"/>
</dbReference>
<dbReference type="SUPFAM" id="SSF53448">
    <property type="entry name" value="Nucleotide-diphospho-sugar transferases"/>
    <property type="match status" value="1"/>
</dbReference>
<keyword evidence="3 5" id="KW-0808">Transferase</keyword>
<reference evidence="5 6" key="1">
    <citation type="submission" date="2019-06" db="EMBL/GenBank/DDBJ databases">
        <title>A novel bacterium of genus Amaricoccus, isolated from marine sediment.</title>
        <authorList>
            <person name="Huang H."/>
            <person name="Mo K."/>
            <person name="Hu Y."/>
        </authorList>
    </citation>
    <scope>NUCLEOTIDE SEQUENCE [LARGE SCALE GENOMIC DNA]</scope>
    <source>
        <strain evidence="5 6">HB172011</strain>
    </source>
</reference>